<feature type="domain" description="AbiEi antitoxin N-terminal" evidence="1">
    <location>
        <begin position="7"/>
        <end position="41"/>
    </location>
</feature>
<evidence type="ECO:0000259" key="1">
    <source>
        <dbReference type="Pfam" id="PF13338"/>
    </source>
</evidence>
<dbReference type="OrthoDB" id="5517693at2"/>
<dbReference type="InterPro" id="IPR025159">
    <property type="entry name" value="AbiEi_N"/>
</dbReference>
<dbReference type="EMBL" id="QUAL01000030">
    <property type="protein sequence ID" value="RIQ34782.1"/>
    <property type="molecule type" value="Genomic_DNA"/>
</dbReference>
<dbReference type="Proteomes" id="UP000284057">
    <property type="component" value="Unassembled WGS sequence"/>
</dbReference>
<proteinExistence type="predicted"/>
<dbReference type="RefSeq" id="WP_119658560.1">
    <property type="nucleotide sequence ID" value="NZ_QUAL01000030.1"/>
</dbReference>
<name>A0A418KVY4_9ACTN</name>
<dbReference type="Pfam" id="PF13338">
    <property type="entry name" value="AbiEi_4"/>
    <property type="match status" value="1"/>
</dbReference>
<reference evidence="2 3" key="1">
    <citation type="submission" date="2018-09" db="EMBL/GenBank/DDBJ databases">
        <title>Isolation, diversity and antifungal activity of actinobacteria from wheat.</title>
        <authorList>
            <person name="Han C."/>
        </authorList>
    </citation>
    <scope>NUCLEOTIDE SEQUENCE [LARGE SCALE GENOMIC DNA]</scope>
    <source>
        <strain evidence="2 3">NEAU-YY265</strain>
    </source>
</reference>
<organism evidence="2 3">
    <name type="scientific">Jiangella rhizosphaerae</name>
    <dbReference type="NCBI Taxonomy" id="2293569"/>
    <lineage>
        <taxon>Bacteria</taxon>
        <taxon>Bacillati</taxon>
        <taxon>Actinomycetota</taxon>
        <taxon>Actinomycetes</taxon>
        <taxon>Jiangellales</taxon>
        <taxon>Jiangellaceae</taxon>
        <taxon>Jiangella</taxon>
    </lineage>
</organism>
<protein>
    <recommendedName>
        <fullName evidence="1">AbiEi antitoxin N-terminal domain-containing protein</fullName>
    </recommendedName>
</protein>
<sequence length="321" mass="35747">MRELPVLVTYSGALSAGLTESAVRHRVRQGRLIQVRHGVYCSREVWDRMSGDVRLRHELQIRAVLMSLGGAWVSHYSGAALQHLPLPSGWDEVVTLTRPVRTAGRMSYPGVRFRTAAVPPAHRTTLYGLPVLTVARTVLDIARTDGAAAGLVVADAALRRNLTTSADLATVVADLAGWPGVADARVVSAHASGRRESPLESASYALFVRRGLALPECNAWLTDERRGGVRADFTWRRHRLLGEADGRVKYDDPWSTGEPVLWKEKLRQERLENLGFVVTRWTGAEIHRDPDAVMARLAERSRRAHDMFGAPLLVPRWRHER</sequence>
<keyword evidence="3" id="KW-1185">Reference proteome</keyword>
<comment type="caution">
    <text evidence="2">The sequence shown here is derived from an EMBL/GenBank/DDBJ whole genome shotgun (WGS) entry which is preliminary data.</text>
</comment>
<gene>
    <name evidence="2" type="ORF">DY240_03410</name>
</gene>
<evidence type="ECO:0000313" key="2">
    <source>
        <dbReference type="EMBL" id="RIQ34782.1"/>
    </source>
</evidence>
<dbReference type="AlphaFoldDB" id="A0A418KVY4"/>
<accession>A0A418KVY4</accession>
<evidence type="ECO:0000313" key="3">
    <source>
        <dbReference type="Proteomes" id="UP000284057"/>
    </source>
</evidence>